<dbReference type="SUPFAM" id="SSF88697">
    <property type="entry name" value="PUA domain-like"/>
    <property type="match status" value="1"/>
</dbReference>
<protein>
    <recommendedName>
        <fullName evidence="3">ASCH domain-containing protein</fullName>
    </recommendedName>
</protein>
<proteinExistence type="predicted"/>
<organism evidence="1 2">
    <name type="scientific">Gryllotalpicola koreensis</name>
    <dbReference type="NCBI Taxonomy" id="993086"/>
    <lineage>
        <taxon>Bacteria</taxon>
        <taxon>Bacillati</taxon>
        <taxon>Actinomycetota</taxon>
        <taxon>Actinomycetes</taxon>
        <taxon>Micrococcales</taxon>
        <taxon>Microbacteriaceae</taxon>
        <taxon>Gryllotalpicola</taxon>
    </lineage>
</organism>
<evidence type="ECO:0008006" key="3">
    <source>
        <dbReference type="Google" id="ProtNLM"/>
    </source>
</evidence>
<name>A0ABP8A2T6_9MICO</name>
<keyword evidence="2" id="KW-1185">Reference proteome</keyword>
<evidence type="ECO:0000313" key="2">
    <source>
        <dbReference type="Proteomes" id="UP001501079"/>
    </source>
</evidence>
<gene>
    <name evidence="1" type="ORF">GCM10022287_23750</name>
</gene>
<dbReference type="EMBL" id="BAABBW010000004">
    <property type="protein sequence ID" value="GAA4176474.1"/>
    <property type="molecule type" value="Genomic_DNA"/>
</dbReference>
<dbReference type="Proteomes" id="UP001501079">
    <property type="component" value="Unassembled WGS sequence"/>
</dbReference>
<dbReference type="Gene3D" id="2.30.130.30">
    <property type="entry name" value="Hypothetical protein"/>
    <property type="match status" value="1"/>
</dbReference>
<comment type="caution">
    <text evidence="1">The sequence shown here is derived from an EMBL/GenBank/DDBJ whole genome shotgun (WGS) entry which is preliminary data.</text>
</comment>
<dbReference type="RefSeq" id="WP_344754648.1">
    <property type="nucleotide sequence ID" value="NZ_BAABBW010000004.1"/>
</dbReference>
<evidence type="ECO:0000313" key="1">
    <source>
        <dbReference type="EMBL" id="GAA4176474.1"/>
    </source>
</evidence>
<sequence length="173" mass="19231">MSEMRVLTVRQPWATAILRMGKTVENRTRDLTGGYRGPIAIHAGLAQPGRRGDRIDYGHGIEVEKDLSGLLMRSEKSWPYRLPLGAIIGVVDLIDVHGSNDEQCERFSFFGGAQGACSDWAELGAWHFELANPRPLPHPIPFKGALGLRRLPDEVHDQIVFQLAREHVEGTNA</sequence>
<accession>A0ABP8A2T6</accession>
<dbReference type="InterPro" id="IPR015947">
    <property type="entry name" value="PUA-like_sf"/>
</dbReference>
<reference evidence="2" key="1">
    <citation type="journal article" date="2019" name="Int. J. Syst. Evol. Microbiol.">
        <title>The Global Catalogue of Microorganisms (GCM) 10K type strain sequencing project: providing services to taxonomists for standard genome sequencing and annotation.</title>
        <authorList>
            <consortium name="The Broad Institute Genomics Platform"/>
            <consortium name="The Broad Institute Genome Sequencing Center for Infectious Disease"/>
            <person name="Wu L."/>
            <person name="Ma J."/>
        </authorList>
    </citation>
    <scope>NUCLEOTIDE SEQUENCE [LARGE SCALE GENOMIC DNA]</scope>
    <source>
        <strain evidence="2">JCM 17591</strain>
    </source>
</reference>